<dbReference type="Gene3D" id="1.10.1040.10">
    <property type="entry name" value="N-(1-d-carboxylethyl)-l-norvaline Dehydrogenase, domain 2"/>
    <property type="match status" value="1"/>
</dbReference>
<evidence type="ECO:0000256" key="2">
    <source>
        <dbReference type="ARBA" id="ARBA00023002"/>
    </source>
</evidence>
<evidence type="ECO:0000313" key="8">
    <source>
        <dbReference type="Proteomes" id="UP000637578"/>
    </source>
</evidence>
<dbReference type="EMBL" id="BMMK01000013">
    <property type="protein sequence ID" value="GGM58053.1"/>
    <property type="molecule type" value="Genomic_DNA"/>
</dbReference>
<dbReference type="InterPro" id="IPR013328">
    <property type="entry name" value="6PGD_dom2"/>
</dbReference>
<dbReference type="InterPro" id="IPR015815">
    <property type="entry name" value="HIBADH-related"/>
</dbReference>
<dbReference type="RefSeq" id="WP_268239316.1">
    <property type="nucleotide sequence ID" value="NZ_BMMK01000013.1"/>
</dbReference>
<dbReference type="AlphaFoldDB" id="A0A8J3CGN0"/>
<dbReference type="InterPro" id="IPR006115">
    <property type="entry name" value="6PGDH_NADP-bd"/>
</dbReference>
<keyword evidence="3" id="KW-0520">NAD</keyword>
<dbReference type="InterPro" id="IPR051265">
    <property type="entry name" value="HIBADH-related_NP60_sf"/>
</dbReference>
<keyword evidence="2" id="KW-0560">Oxidoreductase</keyword>
<feature type="domain" description="3-hydroxyisobutyrate dehydrogenase-like NAD-binding" evidence="6">
    <location>
        <begin position="168"/>
        <end position="286"/>
    </location>
</feature>
<feature type="active site" evidence="4">
    <location>
        <position position="174"/>
    </location>
</feature>
<dbReference type="InterPro" id="IPR036291">
    <property type="entry name" value="NAD(P)-bd_dom_sf"/>
</dbReference>
<dbReference type="Proteomes" id="UP000637578">
    <property type="component" value="Unassembled WGS sequence"/>
</dbReference>
<dbReference type="PIRSF" id="PIRSF000103">
    <property type="entry name" value="HIBADH"/>
    <property type="match status" value="1"/>
</dbReference>
<dbReference type="Pfam" id="PF03446">
    <property type="entry name" value="NAD_binding_2"/>
    <property type="match status" value="1"/>
</dbReference>
<dbReference type="SUPFAM" id="SSF51735">
    <property type="entry name" value="NAD(P)-binding Rossmann-fold domains"/>
    <property type="match status" value="1"/>
</dbReference>
<keyword evidence="8" id="KW-1185">Reference proteome</keyword>
<evidence type="ECO:0000256" key="3">
    <source>
        <dbReference type="ARBA" id="ARBA00023027"/>
    </source>
</evidence>
<evidence type="ECO:0000256" key="4">
    <source>
        <dbReference type="PIRSR" id="PIRSR000103-1"/>
    </source>
</evidence>
<gene>
    <name evidence="7" type="primary">mmsB</name>
    <name evidence="7" type="ORF">GCM10012275_31590</name>
</gene>
<dbReference type="InterPro" id="IPR029154">
    <property type="entry name" value="HIBADH-like_NADP-bd"/>
</dbReference>
<comment type="similarity">
    <text evidence="1">Belongs to the HIBADH-related family.</text>
</comment>
<dbReference type="GO" id="GO:0051287">
    <property type="term" value="F:NAD binding"/>
    <property type="evidence" value="ECO:0007669"/>
    <property type="project" value="InterPro"/>
</dbReference>
<evidence type="ECO:0000313" key="7">
    <source>
        <dbReference type="EMBL" id="GGM58053.1"/>
    </source>
</evidence>
<dbReference type="PANTHER" id="PTHR43580:SF2">
    <property type="entry name" value="CYTOKINE-LIKE NUCLEAR FACTOR N-PAC"/>
    <property type="match status" value="1"/>
</dbReference>
<dbReference type="Pfam" id="PF14833">
    <property type="entry name" value="NAD_binding_11"/>
    <property type="match status" value="1"/>
</dbReference>
<dbReference type="GO" id="GO:0016491">
    <property type="term" value="F:oxidoreductase activity"/>
    <property type="evidence" value="ECO:0007669"/>
    <property type="project" value="UniProtKB-KW"/>
</dbReference>
<reference evidence="7" key="1">
    <citation type="journal article" date="2014" name="Int. J. Syst. Evol. Microbiol.">
        <title>Complete genome sequence of Corynebacterium casei LMG S-19264T (=DSM 44701T), isolated from a smear-ripened cheese.</title>
        <authorList>
            <consortium name="US DOE Joint Genome Institute (JGI-PGF)"/>
            <person name="Walter F."/>
            <person name="Albersmeier A."/>
            <person name="Kalinowski J."/>
            <person name="Ruckert C."/>
        </authorList>
    </citation>
    <scope>NUCLEOTIDE SEQUENCE</scope>
    <source>
        <strain evidence="7">CGMCC 4.5737</strain>
    </source>
</reference>
<organism evidence="7 8">
    <name type="scientific">Longimycelium tulufanense</name>
    <dbReference type="NCBI Taxonomy" id="907463"/>
    <lineage>
        <taxon>Bacteria</taxon>
        <taxon>Bacillati</taxon>
        <taxon>Actinomycetota</taxon>
        <taxon>Actinomycetes</taxon>
        <taxon>Pseudonocardiales</taxon>
        <taxon>Pseudonocardiaceae</taxon>
        <taxon>Longimycelium</taxon>
    </lineage>
</organism>
<evidence type="ECO:0000256" key="1">
    <source>
        <dbReference type="ARBA" id="ARBA00009080"/>
    </source>
</evidence>
<name>A0A8J3CGN0_9PSEU</name>
<dbReference type="SUPFAM" id="SSF48179">
    <property type="entry name" value="6-phosphogluconate dehydrogenase C-terminal domain-like"/>
    <property type="match status" value="1"/>
</dbReference>
<dbReference type="Gene3D" id="3.40.50.720">
    <property type="entry name" value="NAD(P)-binding Rossmann-like Domain"/>
    <property type="match status" value="1"/>
</dbReference>
<accession>A0A8J3CGN0</accession>
<comment type="caution">
    <text evidence="7">The sequence shown here is derived from an EMBL/GenBank/DDBJ whole genome shotgun (WGS) entry which is preliminary data.</text>
</comment>
<protein>
    <submittedName>
        <fullName evidence="7">3-hydroxyisobutyrate dehydrogenase</fullName>
    </submittedName>
</protein>
<dbReference type="InterPro" id="IPR008927">
    <property type="entry name" value="6-PGluconate_DH-like_C_sf"/>
</dbReference>
<reference evidence="7" key="2">
    <citation type="submission" date="2020-09" db="EMBL/GenBank/DDBJ databases">
        <authorList>
            <person name="Sun Q."/>
            <person name="Zhou Y."/>
        </authorList>
    </citation>
    <scope>NUCLEOTIDE SEQUENCE</scope>
    <source>
        <strain evidence="7">CGMCC 4.5737</strain>
    </source>
</reference>
<evidence type="ECO:0000259" key="6">
    <source>
        <dbReference type="Pfam" id="PF14833"/>
    </source>
</evidence>
<dbReference type="PANTHER" id="PTHR43580">
    <property type="entry name" value="OXIDOREDUCTASE GLYR1-RELATED"/>
    <property type="match status" value="1"/>
</dbReference>
<evidence type="ECO:0000259" key="5">
    <source>
        <dbReference type="Pfam" id="PF03446"/>
    </source>
</evidence>
<feature type="domain" description="6-phosphogluconate dehydrogenase NADP-binding" evidence="5">
    <location>
        <begin position="8"/>
        <end position="162"/>
    </location>
</feature>
<dbReference type="GO" id="GO:0050661">
    <property type="term" value="F:NADP binding"/>
    <property type="evidence" value="ECO:0007669"/>
    <property type="project" value="InterPro"/>
</dbReference>
<proteinExistence type="inferred from homology"/>
<sequence>MGTDNTPTVAVLGTGIMGAGMARSIARTGLPLRVWNRTRDKAAPLAEHGATVADSPAEAVAGADVVVTMLFDAVSVADTMRPVLGAMPSDTVWAQMSTVGLEGTAQLADLAAEHGVGFVDAPVLGTRQPAEQGTLVVLASGPDALRVRVEPVFDAVGSRTLWVDEQAGSASRLKLVLNAWVLSITAGTAQSVALAQDLGLNPRLFLEAIAGGGTDSPYAQLKGAAMIEGRFEPAFALEGAVKDSALIAAAMREAGTDASVMTALHERFQYAAELGHTGADMAAVYHAFRSVQP</sequence>